<dbReference type="AlphaFoldDB" id="A0A6L5X3J9"/>
<name>A0A6L5X3J9_9FIRM</name>
<dbReference type="Proteomes" id="UP000481852">
    <property type="component" value="Unassembled WGS sequence"/>
</dbReference>
<evidence type="ECO:0000256" key="3">
    <source>
        <dbReference type="ARBA" id="ARBA00022692"/>
    </source>
</evidence>
<comment type="caution">
    <text evidence="10">The sequence shown here is derived from an EMBL/GenBank/DDBJ whole genome shotgun (WGS) entry which is preliminary data.</text>
</comment>
<dbReference type="Pfam" id="PF12821">
    <property type="entry name" value="ThrE_2"/>
    <property type="match status" value="1"/>
</dbReference>
<dbReference type="InterPro" id="IPR050539">
    <property type="entry name" value="ThrE_Dicarb/AminoAcid_Exp"/>
</dbReference>
<dbReference type="GO" id="GO:0022857">
    <property type="term" value="F:transmembrane transporter activity"/>
    <property type="evidence" value="ECO:0007669"/>
    <property type="project" value="InterPro"/>
</dbReference>
<proteinExistence type="inferred from homology"/>
<evidence type="ECO:0000259" key="8">
    <source>
        <dbReference type="Pfam" id="PF06738"/>
    </source>
</evidence>
<feature type="domain" description="Threonine/serine exporter-like N-terminal" evidence="8">
    <location>
        <begin position="43"/>
        <end position="285"/>
    </location>
</feature>
<keyword evidence="5 7" id="KW-0472">Membrane</keyword>
<evidence type="ECO:0000256" key="5">
    <source>
        <dbReference type="ARBA" id="ARBA00023136"/>
    </source>
</evidence>
<dbReference type="InterPro" id="IPR010619">
    <property type="entry name" value="ThrE-like_N"/>
</dbReference>
<dbReference type="GO" id="GO:0015744">
    <property type="term" value="P:succinate transport"/>
    <property type="evidence" value="ECO:0007669"/>
    <property type="project" value="TreeGrafter"/>
</dbReference>
<protein>
    <submittedName>
        <fullName evidence="10">Threonine/serine exporter family protein</fullName>
    </submittedName>
</protein>
<evidence type="ECO:0000256" key="1">
    <source>
        <dbReference type="ARBA" id="ARBA00004651"/>
    </source>
</evidence>
<comment type="subcellular location">
    <subcellularLocation>
        <location evidence="1">Cell membrane</location>
        <topology evidence="1">Multi-pass membrane protein</topology>
    </subcellularLocation>
</comment>
<evidence type="ECO:0000256" key="7">
    <source>
        <dbReference type="SAM" id="Phobius"/>
    </source>
</evidence>
<feature type="transmembrane region" description="Helical" evidence="7">
    <location>
        <begin position="233"/>
        <end position="255"/>
    </location>
</feature>
<dbReference type="EMBL" id="VULZ01000001">
    <property type="protein sequence ID" value="MSS13546.1"/>
    <property type="molecule type" value="Genomic_DNA"/>
</dbReference>
<keyword evidence="11" id="KW-1185">Reference proteome</keyword>
<feature type="transmembrane region" description="Helical" evidence="7">
    <location>
        <begin position="295"/>
        <end position="318"/>
    </location>
</feature>
<feature type="transmembrane region" description="Helical" evidence="7">
    <location>
        <begin position="164"/>
        <end position="187"/>
    </location>
</feature>
<dbReference type="GO" id="GO:0005886">
    <property type="term" value="C:plasma membrane"/>
    <property type="evidence" value="ECO:0007669"/>
    <property type="project" value="UniProtKB-SubCell"/>
</dbReference>
<evidence type="ECO:0000313" key="11">
    <source>
        <dbReference type="Proteomes" id="UP000481852"/>
    </source>
</evidence>
<dbReference type="PANTHER" id="PTHR34390">
    <property type="entry name" value="UPF0442 PROTEIN YJJB-RELATED"/>
    <property type="match status" value="1"/>
</dbReference>
<feature type="transmembrane region" description="Helical" evidence="7">
    <location>
        <begin position="383"/>
        <end position="401"/>
    </location>
</feature>
<evidence type="ECO:0000259" key="9">
    <source>
        <dbReference type="Pfam" id="PF12821"/>
    </source>
</evidence>
<dbReference type="Pfam" id="PF06738">
    <property type="entry name" value="ThrE"/>
    <property type="match status" value="1"/>
</dbReference>
<evidence type="ECO:0000256" key="2">
    <source>
        <dbReference type="ARBA" id="ARBA00022475"/>
    </source>
</evidence>
<feature type="transmembrane region" description="Helical" evidence="7">
    <location>
        <begin position="421"/>
        <end position="439"/>
    </location>
</feature>
<evidence type="ECO:0000256" key="4">
    <source>
        <dbReference type="ARBA" id="ARBA00022989"/>
    </source>
</evidence>
<keyword evidence="3 7" id="KW-0812">Transmembrane</keyword>
<keyword evidence="2" id="KW-1003">Cell membrane</keyword>
<feature type="transmembrane region" description="Helical" evidence="7">
    <location>
        <begin position="267"/>
        <end position="289"/>
    </location>
</feature>
<organism evidence="10 11">
    <name type="scientific">Porcincola intestinalis</name>
    <dbReference type="NCBI Taxonomy" id="2606632"/>
    <lineage>
        <taxon>Bacteria</taxon>
        <taxon>Bacillati</taxon>
        <taxon>Bacillota</taxon>
        <taxon>Clostridia</taxon>
        <taxon>Lachnospirales</taxon>
        <taxon>Lachnospiraceae</taxon>
        <taxon>Porcincola</taxon>
    </lineage>
</organism>
<evidence type="ECO:0000313" key="10">
    <source>
        <dbReference type="EMBL" id="MSS13546.1"/>
    </source>
</evidence>
<dbReference type="RefSeq" id="WP_154521573.1">
    <property type="nucleotide sequence ID" value="NZ_VULZ01000001.1"/>
</dbReference>
<feature type="domain" description="Threonine/Serine exporter ThrE" evidence="9">
    <location>
        <begin position="312"/>
        <end position="436"/>
    </location>
</feature>
<accession>A0A6L5X3J9</accession>
<keyword evidence="4 7" id="KW-1133">Transmembrane helix</keyword>
<evidence type="ECO:0000256" key="6">
    <source>
        <dbReference type="ARBA" id="ARBA00034125"/>
    </source>
</evidence>
<dbReference type="PANTHER" id="PTHR34390:SF2">
    <property type="entry name" value="SUCCINATE TRANSPORTER SUBUNIT YJJP-RELATED"/>
    <property type="match status" value="1"/>
</dbReference>
<reference evidence="10 11" key="1">
    <citation type="submission" date="2019-08" db="EMBL/GenBank/DDBJ databases">
        <title>In-depth cultivation of the pig gut microbiome towards novel bacterial diversity and tailored functional studies.</title>
        <authorList>
            <person name="Wylensek D."/>
            <person name="Hitch T.C.A."/>
            <person name="Clavel T."/>
        </authorList>
    </citation>
    <scope>NUCLEOTIDE SEQUENCE [LARGE SCALE GENOMIC DNA]</scope>
    <source>
        <strain evidence="10 11">Oil+RF-744-WCA-WT-11</strain>
    </source>
</reference>
<feature type="transmembrane region" description="Helical" evidence="7">
    <location>
        <begin position="199"/>
        <end position="221"/>
    </location>
</feature>
<comment type="similarity">
    <text evidence="6">Belongs to the ThrE exporter (TC 2.A.79) family.</text>
</comment>
<gene>
    <name evidence="10" type="ORF">FYJ35_00510</name>
</gene>
<sequence>MCAVIAEKMEFFGKNHVMIPWHDSVRDESVPIKKASIKDRATLIGRAGMIELSCGTGAWRVRDSMNILGRVIGVAVTADVGLTSINFSVSDNDQFYSESLTLTGTGVNTEKLMQMENFMDEMVLHDGNYTLGEVHRMLDEIDKAPQHWGNVSAGLASGLACSSFTFLLGGGLTEMAGAFVGAAIGHYVRKKMLGRKLQLVLAICTSVAAACLSYELVFLLLRFLFHVETSHEAGYIGSMLFIIPGFPLITSGLDMAKQDMRSGLERLGHALVIIVSGTMTGWLVAYFMHIQPGNFLPLGLSPLTLFLLRLPASFCGVFGFSTMYNSSPKMSATAGLIGMISNTLRLELIDLFGIPGAAAAFIDALVSGLIASKVHHRLGYPRIALTVPSIVIMVPGMFMYKSVYYLGTGALSVGMGWMTKAILMVVCMPLGLLFARVLTDRRWRYDN</sequence>
<dbReference type="InterPro" id="IPR024528">
    <property type="entry name" value="ThrE_2"/>
</dbReference>